<dbReference type="EnsemblMetazoa" id="XM_021057793.2">
    <property type="protein sequence ID" value="XP_020913452.1"/>
    <property type="gene ID" value="LOC110251131"/>
</dbReference>
<dbReference type="GeneID" id="110251131"/>
<dbReference type="Proteomes" id="UP000887567">
    <property type="component" value="Unplaced"/>
</dbReference>
<dbReference type="AlphaFoldDB" id="A0A913Y2F9"/>
<accession>A0A913Y2F9</accession>
<dbReference type="KEGG" id="epa:110251131"/>
<protein>
    <submittedName>
        <fullName evidence="1">Uncharacterized protein</fullName>
    </submittedName>
</protein>
<reference evidence="1" key="1">
    <citation type="submission" date="2022-11" db="UniProtKB">
        <authorList>
            <consortium name="EnsemblMetazoa"/>
        </authorList>
    </citation>
    <scope>IDENTIFICATION</scope>
</reference>
<organism evidence="1 2">
    <name type="scientific">Exaiptasia diaphana</name>
    <name type="common">Tropical sea anemone</name>
    <name type="synonym">Aiptasia pulchella</name>
    <dbReference type="NCBI Taxonomy" id="2652724"/>
    <lineage>
        <taxon>Eukaryota</taxon>
        <taxon>Metazoa</taxon>
        <taxon>Cnidaria</taxon>
        <taxon>Anthozoa</taxon>
        <taxon>Hexacorallia</taxon>
        <taxon>Actiniaria</taxon>
        <taxon>Aiptasiidae</taxon>
        <taxon>Exaiptasia</taxon>
    </lineage>
</organism>
<evidence type="ECO:0000313" key="1">
    <source>
        <dbReference type="EnsemblMetazoa" id="XP_020913452.1"/>
    </source>
</evidence>
<dbReference type="RefSeq" id="XP_020913452.1">
    <property type="nucleotide sequence ID" value="XM_021057793.2"/>
</dbReference>
<sequence>MRLSDYGIFSFLLFCGNIDSVISQITYVKRNAGAEKYDRFGPVQRQCHKHGAHGTKNALKECECDSGKSTFLYFNESCVQKPFIESILIRKSDCNQVKFKEEHDATPYRVFDLNIASTQQKSRFKDSPGLTIVGDNCTVNPIIHYINDHDLHGAVVTKYSNIFNIDNDNKVCMYT</sequence>
<evidence type="ECO:0000313" key="2">
    <source>
        <dbReference type="Proteomes" id="UP000887567"/>
    </source>
</evidence>
<keyword evidence="2" id="KW-1185">Reference proteome</keyword>
<proteinExistence type="predicted"/>
<name>A0A913Y2F9_EXADI</name>